<dbReference type="GO" id="GO:0008033">
    <property type="term" value="P:tRNA processing"/>
    <property type="evidence" value="ECO:0007669"/>
    <property type="project" value="UniProtKB-KW"/>
</dbReference>
<evidence type="ECO:0000313" key="5">
    <source>
        <dbReference type="Proteomes" id="UP000887577"/>
    </source>
</evidence>
<dbReference type="PANTHER" id="PTHR13326">
    <property type="entry name" value="TRNA PSEUDOURIDINE SYNTHASE D"/>
    <property type="match status" value="1"/>
</dbReference>
<evidence type="ECO:0000256" key="2">
    <source>
        <dbReference type="ARBA" id="ARBA00022694"/>
    </source>
</evidence>
<evidence type="ECO:0000256" key="1">
    <source>
        <dbReference type="ARBA" id="ARBA00007953"/>
    </source>
</evidence>
<protein>
    <submittedName>
        <fullName evidence="6">TRUD domain-containing protein</fullName>
    </submittedName>
</protein>
<dbReference type="CDD" id="cd02576">
    <property type="entry name" value="PseudoU_synth_ScPUS7"/>
    <property type="match status" value="1"/>
</dbReference>
<dbReference type="Proteomes" id="UP000887577">
    <property type="component" value="Unplaced"/>
</dbReference>
<dbReference type="PIRSF" id="PIRSF037016">
    <property type="entry name" value="Pseudouridin_synth_euk_prd"/>
    <property type="match status" value="1"/>
</dbReference>
<dbReference type="PROSITE" id="PS01268">
    <property type="entry name" value="UPF0024"/>
    <property type="match status" value="1"/>
</dbReference>
<dbReference type="PANTHER" id="PTHR13326:SF21">
    <property type="entry name" value="PSEUDOURIDYLATE SYNTHASE PUS7L"/>
    <property type="match status" value="1"/>
</dbReference>
<feature type="domain" description="TRUD" evidence="4">
    <location>
        <begin position="262"/>
        <end position="491"/>
    </location>
</feature>
<sequence length="521" mass="59217">MSPLTEAADSVGISETKTVESNTFIFKKHFSDFIVVEKFGENLCGTWPSLLLKPFDCGTKEIIPLTAPVFLKNEDLQEMSKLVEGKDGKYMVALNADLNTKENRKALHLYIRDCYSNMLSSFSIEEGVEVSYVKNPKRDKRIQWPEGLGKFLHFTLKKTDHENSHALNCVARNIGATSKIFQFAGSKDRRAITYQRISAFKVNSAKFTAAHDRLVNQGIELSEFSYEDTQIKMGSHTSNIFHIILRNAEIDAERFEKIKSHGCFNIFGPQRFGSVSGNTAEIGQLILHERYEDAVNVILNPELCVHGNLKEILTKYAEVKRSSVLKNTPGFMSKFNEIIIIRALEKFSGQADKYLQALLQLPRHVRSLYVHAYQSKMFNQFIERFKAKNPIEVCPDISVPLPDHSLTAEEHPEVFEEYTDLLAKDGLTFESFKKHEANFALHLTTRNILLKPKSMTFKILEHADPDAPFIFYPPPKEDYAYGQGNKSVYITFELSPGSYATTVLTALFDREFKTGSNETTE</sequence>
<dbReference type="InterPro" id="IPR020119">
    <property type="entry name" value="PsdUridine_synth_TruD_CS"/>
</dbReference>
<dbReference type="InterPro" id="IPR011760">
    <property type="entry name" value="PsdUridine_synth_TruD_insert"/>
</dbReference>
<dbReference type="SUPFAM" id="SSF55120">
    <property type="entry name" value="Pseudouridine synthase"/>
    <property type="match status" value="1"/>
</dbReference>
<evidence type="ECO:0000313" key="6">
    <source>
        <dbReference type="WBParaSite" id="PSU_v2.g2004.t1"/>
    </source>
</evidence>
<keyword evidence="2" id="KW-0819">tRNA processing</keyword>
<dbReference type="InterPro" id="IPR020103">
    <property type="entry name" value="PsdUridine_synth_cat_dom_sf"/>
</dbReference>
<name>A0A914YKI7_9BILA</name>
<comment type="similarity">
    <text evidence="1">Belongs to the pseudouridine synthase TruD family.</text>
</comment>
<dbReference type="WBParaSite" id="PSU_v2.g2004.t1">
    <property type="protein sequence ID" value="PSU_v2.g2004.t1"/>
    <property type="gene ID" value="PSU_v2.g2004"/>
</dbReference>
<dbReference type="InterPro" id="IPR001656">
    <property type="entry name" value="PsdUridine_synth_TruD"/>
</dbReference>
<keyword evidence="3" id="KW-0413">Isomerase</keyword>
<dbReference type="GO" id="GO:0003723">
    <property type="term" value="F:RNA binding"/>
    <property type="evidence" value="ECO:0007669"/>
    <property type="project" value="InterPro"/>
</dbReference>
<dbReference type="GO" id="GO:0001522">
    <property type="term" value="P:pseudouridine synthesis"/>
    <property type="evidence" value="ECO:0007669"/>
    <property type="project" value="InterPro"/>
</dbReference>
<proteinExistence type="inferred from homology"/>
<evidence type="ECO:0000256" key="3">
    <source>
        <dbReference type="ARBA" id="ARBA00023235"/>
    </source>
</evidence>
<organism evidence="5 6">
    <name type="scientific">Panagrolaimus superbus</name>
    <dbReference type="NCBI Taxonomy" id="310955"/>
    <lineage>
        <taxon>Eukaryota</taxon>
        <taxon>Metazoa</taxon>
        <taxon>Ecdysozoa</taxon>
        <taxon>Nematoda</taxon>
        <taxon>Chromadorea</taxon>
        <taxon>Rhabditida</taxon>
        <taxon>Tylenchina</taxon>
        <taxon>Panagrolaimomorpha</taxon>
        <taxon>Panagrolaimoidea</taxon>
        <taxon>Panagrolaimidae</taxon>
        <taxon>Panagrolaimus</taxon>
    </lineage>
</organism>
<accession>A0A914YKI7</accession>
<dbReference type="GO" id="GO:0009982">
    <property type="term" value="F:pseudouridine synthase activity"/>
    <property type="evidence" value="ECO:0007669"/>
    <property type="project" value="InterPro"/>
</dbReference>
<keyword evidence="5" id="KW-1185">Reference proteome</keyword>
<dbReference type="GO" id="GO:0005634">
    <property type="term" value="C:nucleus"/>
    <property type="evidence" value="ECO:0007669"/>
    <property type="project" value="TreeGrafter"/>
</dbReference>
<dbReference type="Pfam" id="PF01142">
    <property type="entry name" value="TruD"/>
    <property type="match status" value="1"/>
</dbReference>
<reference evidence="6" key="1">
    <citation type="submission" date="2022-11" db="UniProtKB">
        <authorList>
            <consortium name="WormBaseParasite"/>
        </authorList>
    </citation>
    <scope>IDENTIFICATION</scope>
</reference>
<dbReference type="PROSITE" id="PS50984">
    <property type="entry name" value="TRUD"/>
    <property type="match status" value="1"/>
</dbReference>
<evidence type="ECO:0000259" key="4">
    <source>
        <dbReference type="PROSITE" id="PS50984"/>
    </source>
</evidence>
<dbReference type="Gene3D" id="3.30.2350.20">
    <property type="entry name" value="TruD, catalytic domain"/>
    <property type="match status" value="2"/>
</dbReference>
<dbReference type="InterPro" id="IPR042214">
    <property type="entry name" value="TruD_catalytic"/>
</dbReference>
<dbReference type="AlphaFoldDB" id="A0A914YKI7"/>